<sequence>MLTFKKIMPDSSEVSAFNQLYEKSFPAEERVPFKYLLNKIKQNKGNLLGLYDKEKIVGMMYYIERADLVYLFYFAIDDAIQSRGYGKEALKFFTNQFKDKKIALVIEELNEQATNIEQRYRRLRFYERQGFCQTGEEITEMGETYALMRFKNNHPIKKEYVHLMQYFWSLPIYYFFEGYNKVLLWRKKSLVQ</sequence>
<evidence type="ECO:0000313" key="2">
    <source>
        <dbReference type="EMBL" id="KAF1302381.1"/>
    </source>
</evidence>
<comment type="caution">
    <text evidence="2">The sequence shown here is derived from an EMBL/GenBank/DDBJ whole genome shotgun (WGS) entry which is preliminary data.</text>
</comment>
<dbReference type="PROSITE" id="PS51186">
    <property type="entry name" value="GNAT"/>
    <property type="match status" value="1"/>
</dbReference>
<name>A0ABQ6YX22_9ENTE</name>
<evidence type="ECO:0000313" key="3">
    <source>
        <dbReference type="Proteomes" id="UP000782705"/>
    </source>
</evidence>
<dbReference type="Pfam" id="PF00583">
    <property type="entry name" value="Acetyltransf_1"/>
    <property type="match status" value="1"/>
</dbReference>
<reference evidence="2 3" key="1">
    <citation type="submission" date="2016-06" db="EMBL/GenBank/DDBJ databases">
        <title>Four novel species of enterococci isolated from chicken manure.</title>
        <authorList>
            <person name="Van Tyne D."/>
        </authorList>
    </citation>
    <scope>NUCLEOTIDE SEQUENCE [LARGE SCALE GENOMIC DNA]</scope>
    <source>
        <strain evidence="2 3">CU12B</strain>
    </source>
</reference>
<gene>
    <name evidence="2" type="ORF">BAU17_08985</name>
</gene>
<proteinExistence type="predicted"/>
<accession>A0ABQ6YX22</accession>
<dbReference type="RefSeq" id="WP_161902781.1">
    <property type="nucleotide sequence ID" value="NZ_MAEL01000052.1"/>
</dbReference>
<dbReference type="Gene3D" id="3.40.630.30">
    <property type="match status" value="1"/>
</dbReference>
<evidence type="ECO:0000259" key="1">
    <source>
        <dbReference type="PROSITE" id="PS51186"/>
    </source>
</evidence>
<dbReference type="SUPFAM" id="SSF55729">
    <property type="entry name" value="Acyl-CoA N-acyltransferases (Nat)"/>
    <property type="match status" value="1"/>
</dbReference>
<organism evidence="2 3">
    <name type="scientific">Candidatus Enterococcus willemsii</name>
    <dbReference type="NCBI Taxonomy" id="1857215"/>
    <lineage>
        <taxon>Bacteria</taxon>
        <taxon>Bacillati</taxon>
        <taxon>Bacillota</taxon>
        <taxon>Bacilli</taxon>
        <taxon>Lactobacillales</taxon>
        <taxon>Enterococcaceae</taxon>
        <taxon>Enterococcus</taxon>
    </lineage>
</organism>
<feature type="domain" description="N-acetyltransferase" evidence="1">
    <location>
        <begin position="2"/>
        <end position="153"/>
    </location>
</feature>
<dbReference type="InterPro" id="IPR016181">
    <property type="entry name" value="Acyl_CoA_acyltransferase"/>
</dbReference>
<dbReference type="InterPro" id="IPR000182">
    <property type="entry name" value="GNAT_dom"/>
</dbReference>
<protein>
    <recommendedName>
        <fullName evidence="1">N-acetyltransferase domain-containing protein</fullName>
    </recommendedName>
</protein>
<dbReference type="Proteomes" id="UP000782705">
    <property type="component" value="Unassembled WGS sequence"/>
</dbReference>
<keyword evidence="3" id="KW-1185">Reference proteome</keyword>
<dbReference type="EMBL" id="MAEL01000052">
    <property type="protein sequence ID" value="KAF1302381.1"/>
    <property type="molecule type" value="Genomic_DNA"/>
</dbReference>